<feature type="compositionally biased region" description="Polar residues" evidence="2">
    <location>
        <begin position="502"/>
        <end position="514"/>
    </location>
</feature>
<evidence type="ECO:0000256" key="1">
    <source>
        <dbReference type="SAM" id="Coils"/>
    </source>
</evidence>
<keyword evidence="4" id="KW-1185">Reference proteome</keyword>
<name>G0PKQ9_CAEBE</name>
<feature type="compositionally biased region" description="Polar residues" evidence="2">
    <location>
        <begin position="230"/>
        <end position="242"/>
    </location>
</feature>
<feature type="region of interest" description="Disordered" evidence="2">
    <location>
        <begin position="428"/>
        <end position="561"/>
    </location>
</feature>
<feature type="region of interest" description="Disordered" evidence="2">
    <location>
        <begin position="338"/>
        <end position="401"/>
    </location>
</feature>
<dbReference type="Proteomes" id="UP000008068">
    <property type="component" value="Unassembled WGS sequence"/>
</dbReference>
<feature type="region of interest" description="Disordered" evidence="2">
    <location>
        <begin position="271"/>
        <end position="325"/>
    </location>
</feature>
<proteinExistence type="predicted"/>
<accession>G0PKQ9</accession>
<dbReference type="EMBL" id="GL380917">
    <property type="protein sequence ID" value="EGT32934.1"/>
    <property type="molecule type" value="Genomic_DNA"/>
</dbReference>
<feature type="region of interest" description="Disordered" evidence="2">
    <location>
        <begin position="576"/>
        <end position="602"/>
    </location>
</feature>
<dbReference type="InParanoid" id="G0PKQ9"/>
<sequence>MARKHNHVNENKKWEKERAENAKTIAELKRTVQRLTDDAAVIQQNRLCLKLSNLAETLCNGTPAEHQIGHQMLELFLESVDFAEYVEKQLDAAENAEIPPENPQLLIDLRQLLRAIRENQNKPADQEMSPETVEKHVEILGKAQKIVEDGSNPLSLSEICLKLKNDLKSTPEAENSSKSAGNGSNSTREAQKPSKLAENGSGAQNAPILAENGSESIPGAGNPSKLAENGSKSTPEAENGSNLAPGALSAENAMILAENALKSLYLGLKSTPEAENSSKSAENGFKLSQGGQGAFKPYSKGSGAQSAPKSVENGSKLAPKAPGTVNAIILAENLSKLAENRSKSTPEAQNGSNAPKTVKNAPNPPAAARNPSNLAPGAPKLAPETPEIKKAQKTTQNSAKSVVNAPKWFQEAGIQSNLAWEVYEAGLAQKSPKPAPDPSKSIGNAPKSVPGASGAQNAPNLAPEAPEPAPDAKNAPKSTQNAPNPAPKSSEAQNAPKLVENGSKTSSEPDNPSNLAPGAPKAAPDVKNAQKSTQNAPKSTPNPPKTAKKAPKPVFAHELGNDVQYASQEALMAGLEEIVQQNQAPRTQRAPTPPPDLVLDDDFDEVKKNPILAEFGLGYMKDVVHPTGEDLKRLMNTLMQVSGIQSAVERESELILVKKNGLKPPKFS</sequence>
<evidence type="ECO:0000256" key="2">
    <source>
        <dbReference type="SAM" id="MobiDB-lite"/>
    </source>
</evidence>
<evidence type="ECO:0000313" key="3">
    <source>
        <dbReference type="EMBL" id="EGT32934.1"/>
    </source>
</evidence>
<reference evidence="4" key="1">
    <citation type="submission" date="2011-07" db="EMBL/GenBank/DDBJ databases">
        <authorList>
            <consortium name="Caenorhabditis brenneri Sequencing and Analysis Consortium"/>
            <person name="Wilson R.K."/>
        </authorList>
    </citation>
    <scope>NUCLEOTIDE SEQUENCE [LARGE SCALE GENOMIC DNA]</scope>
    <source>
        <strain evidence="4">PB2801</strain>
    </source>
</reference>
<gene>
    <name evidence="3" type="ORF">CAEBREN_10896</name>
</gene>
<feature type="compositionally biased region" description="Low complexity" evidence="2">
    <location>
        <begin position="176"/>
        <end position="186"/>
    </location>
</feature>
<dbReference type="AlphaFoldDB" id="G0PKQ9"/>
<feature type="compositionally biased region" description="Low complexity" evidence="2">
    <location>
        <begin position="353"/>
        <end position="376"/>
    </location>
</feature>
<dbReference type="HOGENOM" id="CLU_411168_0_0_1"/>
<organism evidence="4">
    <name type="scientific">Caenorhabditis brenneri</name>
    <name type="common">Nematode worm</name>
    <dbReference type="NCBI Taxonomy" id="135651"/>
    <lineage>
        <taxon>Eukaryota</taxon>
        <taxon>Metazoa</taxon>
        <taxon>Ecdysozoa</taxon>
        <taxon>Nematoda</taxon>
        <taxon>Chromadorea</taxon>
        <taxon>Rhabditida</taxon>
        <taxon>Rhabditina</taxon>
        <taxon>Rhabditomorpha</taxon>
        <taxon>Rhabditoidea</taxon>
        <taxon>Rhabditidae</taxon>
        <taxon>Peloderinae</taxon>
        <taxon>Caenorhabditis</taxon>
    </lineage>
</organism>
<feature type="coiled-coil region" evidence="1">
    <location>
        <begin position="11"/>
        <end position="45"/>
    </location>
</feature>
<protein>
    <submittedName>
        <fullName evidence="3">Uncharacterized protein</fullName>
    </submittedName>
</protein>
<evidence type="ECO:0000313" key="4">
    <source>
        <dbReference type="Proteomes" id="UP000008068"/>
    </source>
</evidence>
<feature type="region of interest" description="Disordered" evidence="2">
    <location>
        <begin position="168"/>
        <end position="245"/>
    </location>
</feature>
<keyword evidence="1" id="KW-0175">Coiled coil</keyword>